<gene>
    <name evidence="2" type="ORF">LVIROSA_LOCUS1614</name>
</gene>
<dbReference type="SUPFAM" id="SSF52058">
    <property type="entry name" value="L domain-like"/>
    <property type="match status" value="1"/>
</dbReference>
<dbReference type="InterPro" id="IPR001810">
    <property type="entry name" value="F-box_dom"/>
</dbReference>
<keyword evidence="3" id="KW-1185">Reference proteome</keyword>
<protein>
    <recommendedName>
        <fullName evidence="1">F-box domain-containing protein</fullName>
    </recommendedName>
</protein>
<evidence type="ECO:0000259" key="1">
    <source>
        <dbReference type="PROSITE" id="PS50181"/>
    </source>
</evidence>
<organism evidence="2 3">
    <name type="scientific">Lactuca virosa</name>
    <dbReference type="NCBI Taxonomy" id="75947"/>
    <lineage>
        <taxon>Eukaryota</taxon>
        <taxon>Viridiplantae</taxon>
        <taxon>Streptophyta</taxon>
        <taxon>Embryophyta</taxon>
        <taxon>Tracheophyta</taxon>
        <taxon>Spermatophyta</taxon>
        <taxon>Magnoliopsida</taxon>
        <taxon>eudicotyledons</taxon>
        <taxon>Gunneridae</taxon>
        <taxon>Pentapetalae</taxon>
        <taxon>asterids</taxon>
        <taxon>campanulids</taxon>
        <taxon>Asterales</taxon>
        <taxon>Asteraceae</taxon>
        <taxon>Cichorioideae</taxon>
        <taxon>Cichorieae</taxon>
        <taxon>Lactucinae</taxon>
        <taxon>Lactuca</taxon>
    </lineage>
</organism>
<dbReference type="Gene3D" id="3.80.10.10">
    <property type="entry name" value="Ribonuclease Inhibitor"/>
    <property type="match status" value="1"/>
</dbReference>
<dbReference type="AlphaFoldDB" id="A0AAU9LPL2"/>
<evidence type="ECO:0000313" key="2">
    <source>
        <dbReference type="EMBL" id="CAH1413659.1"/>
    </source>
</evidence>
<name>A0AAU9LPL2_9ASTR</name>
<sequence>MLIPSSIIHSSTIFIPSSAVATKRKVREQEPVNIENKKRAKMEDRLSDLPESLQLHILTSLDAKDAVQTSLLSRTWVSMHTRIPVLEFNSYSFKKLLVFDKFLCDVLRHRDHSAKLERLTFNRSGSCSAKILNSVFDYAFSLGVEQLSVNLQQSRNKTWPVFPVASFESLKSLTLESQSHMICPYLGPISRSFKSLTTMHLQHALIKDPDPFSGFPMLESLTLEDCHLCMESEKTLRIHALRLTDLTILSLWNISCCEVTTPRLKFFDYKGHNFHLLPTHEGLPVLEKVGIDFNGLCYRRQEKLMFDDLMAMFYSMKNVKSLTLCSSIVQLLSFFPDELVRRSSPFRELKELKMDFRNLLWQNLFERICVRSKETFQVPLDVKVTCSTTLRMPNFTFTYPIDLNSITSM</sequence>
<dbReference type="EMBL" id="CAKMRJ010000001">
    <property type="protein sequence ID" value="CAH1413659.1"/>
    <property type="molecule type" value="Genomic_DNA"/>
</dbReference>
<reference evidence="2 3" key="1">
    <citation type="submission" date="2022-01" db="EMBL/GenBank/DDBJ databases">
        <authorList>
            <person name="Xiong W."/>
            <person name="Schranz E."/>
        </authorList>
    </citation>
    <scope>NUCLEOTIDE SEQUENCE [LARGE SCALE GENOMIC DNA]</scope>
</reference>
<dbReference type="PANTHER" id="PTHR34223:SF101">
    <property type="entry name" value="F-BOX DOMAIN-CONTAINING PROTEIN"/>
    <property type="match status" value="1"/>
</dbReference>
<accession>A0AAU9LPL2</accession>
<dbReference type="InterPro" id="IPR036047">
    <property type="entry name" value="F-box-like_dom_sf"/>
</dbReference>
<dbReference type="PANTHER" id="PTHR34223">
    <property type="entry name" value="OS11G0201299 PROTEIN"/>
    <property type="match status" value="1"/>
</dbReference>
<dbReference type="Pfam" id="PF00646">
    <property type="entry name" value="F-box"/>
    <property type="match status" value="1"/>
</dbReference>
<comment type="caution">
    <text evidence="2">The sequence shown here is derived from an EMBL/GenBank/DDBJ whole genome shotgun (WGS) entry which is preliminary data.</text>
</comment>
<dbReference type="InterPro" id="IPR032675">
    <property type="entry name" value="LRR_dom_sf"/>
</dbReference>
<proteinExistence type="predicted"/>
<dbReference type="SUPFAM" id="SSF81383">
    <property type="entry name" value="F-box domain"/>
    <property type="match status" value="1"/>
</dbReference>
<dbReference type="PROSITE" id="PS50181">
    <property type="entry name" value="FBOX"/>
    <property type="match status" value="1"/>
</dbReference>
<evidence type="ECO:0000313" key="3">
    <source>
        <dbReference type="Proteomes" id="UP001157418"/>
    </source>
</evidence>
<dbReference type="InterPro" id="IPR053197">
    <property type="entry name" value="F-box_SCFL_complex_component"/>
</dbReference>
<feature type="domain" description="F-box" evidence="1">
    <location>
        <begin position="43"/>
        <end position="96"/>
    </location>
</feature>
<dbReference type="Proteomes" id="UP001157418">
    <property type="component" value="Unassembled WGS sequence"/>
</dbReference>
<dbReference type="Gene3D" id="1.20.1280.50">
    <property type="match status" value="1"/>
</dbReference>